<feature type="transmembrane region" description="Helical" evidence="2">
    <location>
        <begin position="38"/>
        <end position="66"/>
    </location>
</feature>
<dbReference type="Proteomes" id="UP000288805">
    <property type="component" value="Unassembled WGS sequence"/>
</dbReference>
<accession>A0A438IYC5</accession>
<comment type="caution">
    <text evidence="3">The sequence shown here is derived from an EMBL/GenBank/DDBJ whole genome shotgun (WGS) entry which is preliminary data.</text>
</comment>
<organism evidence="3 4">
    <name type="scientific">Vitis vinifera</name>
    <name type="common">Grape</name>
    <dbReference type="NCBI Taxonomy" id="29760"/>
    <lineage>
        <taxon>Eukaryota</taxon>
        <taxon>Viridiplantae</taxon>
        <taxon>Streptophyta</taxon>
        <taxon>Embryophyta</taxon>
        <taxon>Tracheophyta</taxon>
        <taxon>Spermatophyta</taxon>
        <taxon>Magnoliopsida</taxon>
        <taxon>eudicotyledons</taxon>
        <taxon>Gunneridae</taxon>
        <taxon>Pentapetalae</taxon>
        <taxon>rosids</taxon>
        <taxon>Vitales</taxon>
        <taxon>Vitaceae</taxon>
        <taxon>Viteae</taxon>
        <taxon>Vitis</taxon>
    </lineage>
</organism>
<dbReference type="AlphaFoldDB" id="A0A438IYC5"/>
<proteinExistence type="inferred from homology"/>
<reference evidence="3 4" key="1">
    <citation type="journal article" date="2018" name="PLoS Genet.">
        <title>Population sequencing reveals clonal diversity and ancestral inbreeding in the grapevine cultivar Chardonnay.</title>
        <authorList>
            <person name="Roach M.J."/>
            <person name="Johnson D.L."/>
            <person name="Bohlmann J."/>
            <person name="van Vuuren H.J."/>
            <person name="Jones S.J."/>
            <person name="Pretorius I.S."/>
            <person name="Schmidt S.A."/>
            <person name="Borneman A.R."/>
        </authorList>
    </citation>
    <scope>NUCLEOTIDE SEQUENCE [LARGE SCALE GENOMIC DNA]</scope>
    <source>
        <strain evidence="4">cv. Chardonnay</strain>
        <tissue evidence="3">Leaf</tissue>
    </source>
</reference>
<evidence type="ECO:0000256" key="1">
    <source>
        <dbReference type="ARBA" id="ARBA00009142"/>
    </source>
</evidence>
<evidence type="ECO:0000313" key="3">
    <source>
        <dbReference type="EMBL" id="RVX01708.1"/>
    </source>
</evidence>
<comment type="similarity">
    <text evidence="1">Belongs to the 4-toluene sulfonate uptake permease (TSUP) (TC 2.A.102) family.</text>
</comment>
<name>A0A438IYC5_VITVI</name>
<sequence>MVMGAVGSTVYYNLKLRHPTLDMPIICYDLALLFQPMLMMGISIGVVFNVAVADWMVTILLIVLFLGTPTKAFIKGVETWKKETIMKSNGTKEVEYKPLPSGLSNGTQNATRKFEELEVSIKMFKLDGTWASCSRLGCFPYIADCKGFLIPDLIWGSREQWTGNCKDNVASQLHGIETILEVDTSKSKRFTSSELKFAITRDFSLEMVIGEGGHSKVYLR</sequence>
<keyword evidence="2" id="KW-1133">Transmembrane helix</keyword>
<protein>
    <submittedName>
        <fullName evidence="3">Sulfite exporter TauE/SafE family protein 3</fullName>
    </submittedName>
</protein>
<dbReference type="EMBL" id="QGNW01000074">
    <property type="protein sequence ID" value="RVX01708.1"/>
    <property type="molecule type" value="Genomic_DNA"/>
</dbReference>
<dbReference type="PANTHER" id="PTHR14255:SF1">
    <property type="entry name" value="SULFITE EXPORTER TAUE_SAFE FAMILY PROTEIN 3"/>
    <property type="match status" value="1"/>
</dbReference>
<gene>
    <name evidence="3" type="primary">VvCHDp000272_0</name>
    <name evidence="3" type="ORF">CK203_024394</name>
</gene>
<dbReference type="PANTHER" id="PTHR14255">
    <property type="entry name" value="CEREBLON"/>
    <property type="match status" value="1"/>
</dbReference>
<evidence type="ECO:0000256" key="2">
    <source>
        <dbReference type="SAM" id="Phobius"/>
    </source>
</evidence>
<evidence type="ECO:0000313" key="4">
    <source>
        <dbReference type="Proteomes" id="UP000288805"/>
    </source>
</evidence>
<keyword evidence="2" id="KW-0472">Membrane</keyword>
<keyword evidence="2" id="KW-0812">Transmembrane</keyword>